<dbReference type="InterPro" id="IPR018451">
    <property type="entry name" value="NAF/FISL_domain"/>
</dbReference>
<dbReference type="AlphaFoldDB" id="A0AAQ3JVZ7"/>
<feature type="binding site" evidence="11">
    <location>
        <position position="47"/>
    </location>
    <ligand>
        <name>ATP</name>
        <dbReference type="ChEBI" id="CHEBI:30616"/>
    </ligand>
</feature>
<evidence type="ECO:0000259" key="13">
    <source>
        <dbReference type="PROSITE" id="PS50011"/>
    </source>
</evidence>
<evidence type="ECO:0000256" key="2">
    <source>
        <dbReference type="ARBA" id="ARBA00012513"/>
    </source>
</evidence>
<keyword evidence="16" id="KW-1185">Reference proteome</keyword>
<evidence type="ECO:0000256" key="6">
    <source>
        <dbReference type="ARBA" id="ARBA00022777"/>
    </source>
</evidence>
<evidence type="ECO:0000256" key="12">
    <source>
        <dbReference type="RuleBase" id="RU000304"/>
    </source>
</evidence>
<dbReference type="GO" id="GO:0007165">
    <property type="term" value="P:signal transduction"/>
    <property type="evidence" value="ECO:0007669"/>
    <property type="project" value="InterPro"/>
</dbReference>
<dbReference type="InterPro" id="IPR011009">
    <property type="entry name" value="Kinase-like_dom_sf"/>
</dbReference>
<dbReference type="SUPFAM" id="SSF56112">
    <property type="entry name" value="Protein kinase-like (PK-like)"/>
    <property type="match status" value="1"/>
</dbReference>
<feature type="domain" description="Protein kinase" evidence="13">
    <location>
        <begin position="18"/>
        <end position="273"/>
    </location>
</feature>
<sequence length="428" mass="47728">MDSQSKTKRCYEVLLGRYELGRLLGRGTFAKVYLARSLSDGATVAIKVLDKPELVDTGMCRSFLTEVAAMRRLSHPHVLKLHEVMATRSKIFLVMEHAPGGDLLVRVARRGRLSEPSARRYFHQLVSALHYCHARGVAHRDVKPQNLLLDRAGNLKVSDFGLAALPDQLRGDGRLHTACGTPAYAAPEVVRRRGYDGAKADAWSCGVILFVLLTGTLPFDDANLALMYRKIHKREYEFPPWVSSQARRLIFRLLDPNPETRIGISALMEHPWLKRSLSLDSQLGSIATDSPPPPLPPATRAHHFTTPTMNAFEIISLSSGFDLSGLFDDGKSKKEKRFTSTQSVDKIMERIEEGGGKLGCLVETRKEARRLRWGSILSVEVSEVAAPLVLVEIRLEQYGSDDRGDGEEFCWDELKAELGDVVCAWHDS</sequence>
<dbReference type="EMBL" id="CP136891">
    <property type="protein sequence ID" value="WOK97116.1"/>
    <property type="molecule type" value="Genomic_DNA"/>
</dbReference>
<keyword evidence="6 15" id="KW-0418">Kinase</keyword>
<keyword evidence="5 11" id="KW-0547">Nucleotide-binding</keyword>
<dbReference type="CDD" id="cd12195">
    <property type="entry name" value="CIPK_C"/>
    <property type="match status" value="1"/>
</dbReference>
<evidence type="ECO:0000313" key="15">
    <source>
        <dbReference type="EMBL" id="WOK97116.1"/>
    </source>
</evidence>
<evidence type="ECO:0000256" key="1">
    <source>
        <dbReference type="ARBA" id="ARBA00006234"/>
    </source>
</evidence>
<evidence type="ECO:0000256" key="9">
    <source>
        <dbReference type="ARBA" id="ARBA00047899"/>
    </source>
</evidence>
<protein>
    <recommendedName>
        <fullName evidence="2">non-specific serine/threonine protein kinase</fullName>
        <ecNumber evidence="2">2.7.11.1</ecNumber>
    </recommendedName>
</protein>
<dbReference type="InterPro" id="IPR017441">
    <property type="entry name" value="Protein_kinase_ATP_BS"/>
</dbReference>
<dbReference type="PROSITE" id="PS50011">
    <property type="entry name" value="PROTEIN_KINASE_DOM"/>
    <property type="match status" value="1"/>
</dbReference>
<dbReference type="PANTHER" id="PTHR43895:SF33">
    <property type="entry name" value="PROTEIN KINASE DOMAIN-CONTAINING PROTEIN"/>
    <property type="match status" value="1"/>
</dbReference>
<reference evidence="15 16" key="1">
    <citation type="submission" date="2023-10" db="EMBL/GenBank/DDBJ databases">
        <title>Chromosome-scale genome assembly provides insights into flower coloration mechanisms of Canna indica.</title>
        <authorList>
            <person name="Li C."/>
        </authorList>
    </citation>
    <scope>NUCLEOTIDE SEQUENCE [LARGE SCALE GENOMIC DNA]</scope>
    <source>
        <tissue evidence="15">Flower</tissue>
    </source>
</reference>
<dbReference type="InterPro" id="IPR008271">
    <property type="entry name" value="Ser/Thr_kinase_AS"/>
</dbReference>
<dbReference type="PANTHER" id="PTHR43895">
    <property type="entry name" value="CALCIUM/CALMODULIN-DEPENDENT PROTEIN KINASE KINASE-RELATED"/>
    <property type="match status" value="1"/>
</dbReference>
<keyword evidence="8" id="KW-0464">Manganese</keyword>
<dbReference type="FunFam" id="1.10.510.10:FF:000653">
    <property type="entry name" value="Non-specific serine/threonine protein kinase"/>
    <property type="match status" value="1"/>
</dbReference>
<evidence type="ECO:0000256" key="4">
    <source>
        <dbReference type="ARBA" id="ARBA00022679"/>
    </source>
</evidence>
<evidence type="ECO:0000313" key="16">
    <source>
        <dbReference type="Proteomes" id="UP001327560"/>
    </source>
</evidence>
<evidence type="ECO:0000256" key="3">
    <source>
        <dbReference type="ARBA" id="ARBA00022527"/>
    </source>
</evidence>
<dbReference type="FunFam" id="3.30.200.20:FF:000042">
    <property type="entry name" value="Aurora kinase A"/>
    <property type="match status" value="1"/>
</dbReference>
<accession>A0AAQ3JVZ7</accession>
<dbReference type="Proteomes" id="UP001327560">
    <property type="component" value="Chromosome 2"/>
</dbReference>
<comment type="catalytic activity">
    <reaction evidence="9">
        <text>L-threonyl-[protein] + ATP = O-phospho-L-threonyl-[protein] + ADP + H(+)</text>
        <dbReference type="Rhea" id="RHEA:46608"/>
        <dbReference type="Rhea" id="RHEA-COMP:11060"/>
        <dbReference type="Rhea" id="RHEA-COMP:11605"/>
        <dbReference type="ChEBI" id="CHEBI:15378"/>
        <dbReference type="ChEBI" id="CHEBI:30013"/>
        <dbReference type="ChEBI" id="CHEBI:30616"/>
        <dbReference type="ChEBI" id="CHEBI:61977"/>
        <dbReference type="ChEBI" id="CHEBI:456216"/>
        <dbReference type="EC" id="2.7.11.1"/>
    </reaction>
</comment>
<evidence type="ECO:0000256" key="10">
    <source>
        <dbReference type="ARBA" id="ARBA00048679"/>
    </source>
</evidence>
<gene>
    <name evidence="15" type="ORF">Cni_G05824</name>
</gene>
<feature type="domain" description="NAF" evidence="14">
    <location>
        <begin position="304"/>
        <end position="328"/>
    </location>
</feature>
<dbReference type="Pfam" id="PF00069">
    <property type="entry name" value="Pkinase"/>
    <property type="match status" value="1"/>
</dbReference>
<dbReference type="PROSITE" id="PS00108">
    <property type="entry name" value="PROTEIN_KINASE_ST"/>
    <property type="match status" value="1"/>
</dbReference>
<evidence type="ECO:0000259" key="14">
    <source>
        <dbReference type="PROSITE" id="PS50816"/>
    </source>
</evidence>
<dbReference type="PROSITE" id="PS00107">
    <property type="entry name" value="PROTEIN_KINASE_ATP"/>
    <property type="match status" value="1"/>
</dbReference>
<dbReference type="SMART" id="SM00220">
    <property type="entry name" value="S_TKc"/>
    <property type="match status" value="1"/>
</dbReference>
<dbReference type="PROSITE" id="PS50816">
    <property type="entry name" value="NAF"/>
    <property type="match status" value="1"/>
</dbReference>
<dbReference type="InterPro" id="IPR000719">
    <property type="entry name" value="Prot_kinase_dom"/>
</dbReference>
<dbReference type="Gene3D" id="1.10.510.10">
    <property type="entry name" value="Transferase(Phosphotransferase) domain 1"/>
    <property type="match status" value="1"/>
</dbReference>
<dbReference type="Pfam" id="PF03822">
    <property type="entry name" value="NAF"/>
    <property type="match status" value="1"/>
</dbReference>
<evidence type="ECO:0000256" key="7">
    <source>
        <dbReference type="ARBA" id="ARBA00022840"/>
    </source>
</evidence>
<evidence type="ECO:0000256" key="11">
    <source>
        <dbReference type="PROSITE-ProRule" id="PRU10141"/>
    </source>
</evidence>
<keyword evidence="3 12" id="KW-0723">Serine/threonine-protein kinase</keyword>
<dbReference type="GO" id="GO:0004674">
    <property type="term" value="F:protein serine/threonine kinase activity"/>
    <property type="evidence" value="ECO:0007669"/>
    <property type="project" value="UniProtKB-KW"/>
</dbReference>
<keyword evidence="7 11" id="KW-0067">ATP-binding</keyword>
<evidence type="ECO:0000256" key="5">
    <source>
        <dbReference type="ARBA" id="ARBA00022741"/>
    </source>
</evidence>
<comment type="similarity">
    <text evidence="1">Belongs to the protein kinase superfamily. CAMK Ser/Thr protein kinase family. SNF1 subfamily.</text>
</comment>
<proteinExistence type="inferred from homology"/>
<dbReference type="GO" id="GO:0005524">
    <property type="term" value="F:ATP binding"/>
    <property type="evidence" value="ECO:0007669"/>
    <property type="project" value="UniProtKB-UniRule"/>
</dbReference>
<keyword evidence="4" id="KW-0808">Transferase</keyword>
<comment type="catalytic activity">
    <reaction evidence="10">
        <text>L-seryl-[protein] + ATP = O-phospho-L-seryl-[protein] + ADP + H(+)</text>
        <dbReference type="Rhea" id="RHEA:17989"/>
        <dbReference type="Rhea" id="RHEA-COMP:9863"/>
        <dbReference type="Rhea" id="RHEA-COMP:11604"/>
        <dbReference type="ChEBI" id="CHEBI:15378"/>
        <dbReference type="ChEBI" id="CHEBI:29999"/>
        <dbReference type="ChEBI" id="CHEBI:30616"/>
        <dbReference type="ChEBI" id="CHEBI:83421"/>
        <dbReference type="ChEBI" id="CHEBI:456216"/>
        <dbReference type="EC" id="2.7.11.1"/>
    </reaction>
</comment>
<dbReference type="InterPro" id="IPR004041">
    <property type="entry name" value="NAF_dom"/>
</dbReference>
<name>A0AAQ3JVZ7_9LILI</name>
<evidence type="ECO:0000256" key="8">
    <source>
        <dbReference type="ARBA" id="ARBA00023211"/>
    </source>
</evidence>
<dbReference type="EC" id="2.7.11.1" evidence="2"/>
<dbReference type="Gene3D" id="3.30.310.80">
    <property type="entry name" value="Kinase associated domain 1, KA1"/>
    <property type="match status" value="1"/>
</dbReference>
<organism evidence="15 16">
    <name type="scientific">Canna indica</name>
    <name type="common">Indian-shot</name>
    <dbReference type="NCBI Taxonomy" id="4628"/>
    <lineage>
        <taxon>Eukaryota</taxon>
        <taxon>Viridiplantae</taxon>
        <taxon>Streptophyta</taxon>
        <taxon>Embryophyta</taxon>
        <taxon>Tracheophyta</taxon>
        <taxon>Spermatophyta</taxon>
        <taxon>Magnoliopsida</taxon>
        <taxon>Liliopsida</taxon>
        <taxon>Zingiberales</taxon>
        <taxon>Cannaceae</taxon>
        <taxon>Canna</taxon>
    </lineage>
</organism>